<keyword evidence="4" id="KW-1185">Reference proteome</keyword>
<dbReference type="GO" id="GO:0046872">
    <property type="term" value="F:metal ion binding"/>
    <property type="evidence" value="ECO:0007669"/>
    <property type="project" value="InterPro"/>
</dbReference>
<evidence type="ECO:0000256" key="1">
    <source>
        <dbReference type="PROSITE-ProRule" id="PRU00409"/>
    </source>
</evidence>
<dbReference type="InterPro" id="IPR003781">
    <property type="entry name" value="CoA-bd"/>
</dbReference>
<name>A0A255HAI6_9ACTN</name>
<dbReference type="Gene3D" id="3.40.50.261">
    <property type="entry name" value="Succinyl-CoA synthetase domains"/>
    <property type="match status" value="2"/>
</dbReference>
<keyword evidence="1" id="KW-0547">Nucleotide-binding</keyword>
<dbReference type="Gene3D" id="3.40.50.720">
    <property type="entry name" value="NAD(P)-binding Rossmann-like Domain"/>
    <property type="match status" value="1"/>
</dbReference>
<dbReference type="EMBL" id="NMVQ01000002">
    <property type="protein sequence ID" value="OYO24691.1"/>
    <property type="molecule type" value="Genomic_DNA"/>
</dbReference>
<reference evidence="3 4" key="1">
    <citation type="submission" date="2017-07" db="EMBL/GenBank/DDBJ databases">
        <title>Draft whole genome sequences of clinical Proprionibacteriaceae strains.</title>
        <authorList>
            <person name="Bernier A.-M."/>
            <person name="Bernard K."/>
            <person name="Domingo M.-C."/>
        </authorList>
    </citation>
    <scope>NUCLEOTIDE SEQUENCE [LARGE SCALE GENOMIC DNA]</scope>
    <source>
        <strain evidence="3 4">NML 130396</strain>
    </source>
</reference>
<dbReference type="Pfam" id="PF13607">
    <property type="entry name" value="Succ_CoA_lig"/>
    <property type="match status" value="1"/>
</dbReference>
<organism evidence="3 4">
    <name type="scientific">Enemella dayhoffiae</name>
    <dbReference type="NCBI Taxonomy" id="2016507"/>
    <lineage>
        <taxon>Bacteria</taxon>
        <taxon>Bacillati</taxon>
        <taxon>Actinomycetota</taxon>
        <taxon>Actinomycetes</taxon>
        <taxon>Propionibacteriales</taxon>
        <taxon>Propionibacteriaceae</taxon>
        <taxon>Enemella</taxon>
    </lineage>
</organism>
<dbReference type="InterPro" id="IPR011761">
    <property type="entry name" value="ATP-grasp"/>
</dbReference>
<gene>
    <name evidence="3" type="ORF">CGZ93_03080</name>
</gene>
<dbReference type="PROSITE" id="PS50975">
    <property type="entry name" value="ATP_GRASP"/>
    <property type="match status" value="1"/>
</dbReference>
<dbReference type="Pfam" id="PF19045">
    <property type="entry name" value="Ligase_CoA_2"/>
    <property type="match status" value="1"/>
</dbReference>
<comment type="caution">
    <text evidence="3">The sequence shown here is derived from an EMBL/GenBank/DDBJ whole genome shotgun (WGS) entry which is preliminary data.</text>
</comment>
<dbReference type="Gene3D" id="3.30.470.20">
    <property type="entry name" value="ATP-grasp fold, B domain"/>
    <property type="match status" value="1"/>
</dbReference>
<evidence type="ECO:0000313" key="3">
    <source>
        <dbReference type="EMBL" id="OYO24691.1"/>
    </source>
</evidence>
<dbReference type="InterPro" id="IPR013815">
    <property type="entry name" value="ATP_grasp_subdomain_1"/>
</dbReference>
<evidence type="ECO:0000259" key="2">
    <source>
        <dbReference type="PROSITE" id="PS50975"/>
    </source>
</evidence>
<dbReference type="Pfam" id="PF13380">
    <property type="entry name" value="CoA_binding_2"/>
    <property type="match status" value="1"/>
</dbReference>
<dbReference type="InterPro" id="IPR016102">
    <property type="entry name" value="Succinyl-CoA_synth-like"/>
</dbReference>
<dbReference type="SUPFAM" id="SSF52210">
    <property type="entry name" value="Succinyl-CoA synthetase domains"/>
    <property type="match status" value="2"/>
</dbReference>
<dbReference type="InterPro" id="IPR043938">
    <property type="entry name" value="Ligase_CoA_dom"/>
</dbReference>
<protein>
    <recommendedName>
        <fullName evidence="2">ATP-grasp domain-containing protein</fullName>
    </recommendedName>
</protein>
<dbReference type="PANTHER" id="PTHR42793">
    <property type="entry name" value="COA BINDING DOMAIN CONTAINING PROTEIN"/>
    <property type="match status" value="1"/>
</dbReference>
<dbReference type="GO" id="GO:0005524">
    <property type="term" value="F:ATP binding"/>
    <property type="evidence" value="ECO:0007669"/>
    <property type="project" value="UniProtKB-UniRule"/>
</dbReference>
<accession>A0A255HAI6</accession>
<keyword evidence="1" id="KW-0067">ATP-binding</keyword>
<sequence>MHGYPCFNSVAELPGPVDVAVIALPAGWVAAAIAECGGAGIPVAVVYASGFGEVGAAGAQLERELAEAARAAGVRLVGPNCNGVIVACKRMPLTFMSGVDDPDLELRDHGAAFVTQSGAMGAFVLQQAQAAGFGLGTFVSTGNETDTGTPELIELLLDQPGTEVVLSYLEGIEDPPALAAAFDEASRREVPVVVMKVGRSAAGAAAAASHTGALAGADEVVDGFLSQHRAIRAHDLDELLDLGRIFCFAPALRGRRLSVVTLSGGAGVLVTDAAEEHGLRVPGWSADWRERMAAVLPSFASTGNPIDVTGALLGDTTLLARSLDVAISHPDTDAVLVVLGNMQTEEDEACAMIADAARRTDKPVVTVWVGGTGRVPGILAEAGLPAFTEPVRAVRAIAALAEWHRLPALPGARRTPADAPGAAPVQLDEVAAKQLLADAGIPTARERAVHTVDEAITAAEELGFPVVVKFLSAEVGHKSELGLVRVGLPDAAAVREAAGQVLDRAPSDVADRRLLVQEMVLSDTELILGMKRDPVFGPVVLLGIGGVLTEVTADAQVRVPPLSEADAHSMMDSLALSALLDGPQGRTPVDRAALAQVLRRFADLAAGTDLAALEVNPLLVRADGSVVAVDALAVIREAG</sequence>
<dbReference type="SUPFAM" id="SSF51735">
    <property type="entry name" value="NAD(P)-binding Rossmann-fold domains"/>
    <property type="match status" value="1"/>
</dbReference>
<proteinExistence type="predicted"/>
<feature type="domain" description="ATP-grasp" evidence="2">
    <location>
        <begin position="433"/>
        <end position="469"/>
    </location>
</feature>
<dbReference type="Gene3D" id="3.30.1490.20">
    <property type="entry name" value="ATP-grasp fold, A domain"/>
    <property type="match status" value="1"/>
</dbReference>
<dbReference type="GO" id="GO:0043758">
    <property type="term" value="F:acetate-CoA ligase (ADP-forming) activity"/>
    <property type="evidence" value="ECO:0007669"/>
    <property type="project" value="InterPro"/>
</dbReference>
<dbReference type="InterPro" id="IPR036291">
    <property type="entry name" value="NAD(P)-bd_dom_sf"/>
</dbReference>
<dbReference type="AlphaFoldDB" id="A0A255HAI6"/>
<dbReference type="InterPro" id="IPR032875">
    <property type="entry name" value="Succ_CoA_lig_flav_dom"/>
</dbReference>
<dbReference type="PANTHER" id="PTHR42793:SF4">
    <property type="entry name" value="BLL6376 PROTEIN"/>
    <property type="match status" value="1"/>
</dbReference>
<dbReference type="Proteomes" id="UP000216311">
    <property type="component" value="Unassembled WGS sequence"/>
</dbReference>
<evidence type="ECO:0000313" key="4">
    <source>
        <dbReference type="Proteomes" id="UP000216311"/>
    </source>
</evidence>
<dbReference type="Pfam" id="PF13549">
    <property type="entry name" value="ATP-grasp_5"/>
    <property type="match status" value="1"/>
</dbReference>
<dbReference type="SUPFAM" id="SSF56059">
    <property type="entry name" value="Glutathione synthetase ATP-binding domain-like"/>
    <property type="match status" value="1"/>
</dbReference>